<dbReference type="EMBL" id="JAEPQZ010000010">
    <property type="protein sequence ID" value="KAG2176413.1"/>
    <property type="molecule type" value="Genomic_DNA"/>
</dbReference>
<dbReference type="OrthoDB" id="2220023at2759"/>
<comment type="caution">
    <text evidence="2">The sequence shown here is derived from an EMBL/GenBank/DDBJ whole genome shotgun (WGS) entry which is preliminary data.</text>
</comment>
<name>A0A8H7PM64_MORIS</name>
<feature type="compositionally biased region" description="Low complexity" evidence="1">
    <location>
        <begin position="8"/>
        <end position="20"/>
    </location>
</feature>
<dbReference type="AlphaFoldDB" id="A0A8H7PM64"/>
<dbReference type="Proteomes" id="UP000654370">
    <property type="component" value="Unassembled WGS sequence"/>
</dbReference>
<protein>
    <submittedName>
        <fullName evidence="2">Uncharacterized protein</fullName>
    </submittedName>
</protein>
<feature type="region of interest" description="Disordered" evidence="1">
    <location>
        <begin position="1"/>
        <end position="28"/>
    </location>
</feature>
<feature type="region of interest" description="Disordered" evidence="1">
    <location>
        <begin position="89"/>
        <end position="111"/>
    </location>
</feature>
<keyword evidence="3" id="KW-1185">Reference proteome</keyword>
<evidence type="ECO:0000256" key="1">
    <source>
        <dbReference type="SAM" id="MobiDB-lite"/>
    </source>
</evidence>
<gene>
    <name evidence="2" type="ORF">INT43_005647</name>
</gene>
<reference evidence="2" key="1">
    <citation type="submission" date="2020-12" db="EMBL/GenBank/DDBJ databases">
        <title>Metabolic potential, ecology and presence of endohyphal bacteria is reflected in genomic diversity of Mucoromycotina.</title>
        <authorList>
            <person name="Muszewska A."/>
            <person name="Okrasinska A."/>
            <person name="Steczkiewicz K."/>
            <person name="Drgas O."/>
            <person name="Orlowska M."/>
            <person name="Perlinska-Lenart U."/>
            <person name="Aleksandrzak-Piekarczyk T."/>
            <person name="Szatraj K."/>
            <person name="Zielenkiewicz U."/>
            <person name="Pilsyk S."/>
            <person name="Malc E."/>
            <person name="Mieczkowski P."/>
            <person name="Kruszewska J.S."/>
            <person name="Biernat P."/>
            <person name="Pawlowska J."/>
        </authorList>
    </citation>
    <scope>NUCLEOTIDE SEQUENCE</scope>
    <source>
        <strain evidence="2">WA0000067209</strain>
    </source>
</reference>
<accession>A0A8H7PM64</accession>
<feature type="compositionally biased region" description="Low complexity" evidence="1">
    <location>
        <begin position="91"/>
        <end position="111"/>
    </location>
</feature>
<organism evidence="2 3">
    <name type="scientific">Mortierella isabellina</name>
    <name type="common">Filamentous fungus</name>
    <name type="synonym">Umbelopsis isabellina</name>
    <dbReference type="NCBI Taxonomy" id="91625"/>
    <lineage>
        <taxon>Eukaryota</taxon>
        <taxon>Fungi</taxon>
        <taxon>Fungi incertae sedis</taxon>
        <taxon>Mucoromycota</taxon>
        <taxon>Mucoromycotina</taxon>
        <taxon>Umbelopsidomycetes</taxon>
        <taxon>Umbelopsidales</taxon>
        <taxon>Umbelopsidaceae</taxon>
        <taxon>Umbelopsis</taxon>
    </lineage>
</organism>
<evidence type="ECO:0000313" key="2">
    <source>
        <dbReference type="EMBL" id="KAG2176413.1"/>
    </source>
</evidence>
<sequence length="246" mass="27170">MYFNLPTQQEQQQQQQNQKQQEQHRQYIPADDQCSSKLQDYHPTVPTPNMSNIHDESWAAIVANLNDHKSSPPLVTPNTLSRLLNMRLDGQHSSSHPSQSASTQTQESSSQLKYAELIQNVKQLGATLSDCGMGDELQKAIDADEGIKQYLASPNNLDQSEDATLERLSAIIADFTNILSKRPAPKVKSNSDSRVLTTNITAVITTPPVNKMSDSPDNRLVGIQQEQVLSPSAESVNISTSNQPIH</sequence>
<evidence type="ECO:0000313" key="3">
    <source>
        <dbReference type="Proteomes" id="UP000654370"/>
    </source>
</evidence>
<proteinExistence type="predicted"/>